<evidence type="ECO:0000256" key="1">
    <source>
        <dbReference type="ARBA" id="ARBA00023125"/>
    </source>
</evidence>
<evidence type="ECO:0000313" key="5">
    <source>
        <dbReference type="EMBL" id="NGY04134.1"/>
    </source>
</evidence>
<protein>
    <submittedName>
        <fullName evidence="5">TetR/AcrR family transcriptional regulator</fullName>
    </submittedName>
</protein>
<dbReference type="RefSeq" id="WP_166252785.1">
    <property type="nucleotide sequence ID" value="NZ_JAAMOW010000002.1"/>
</dbReference>
<dbReference type="PRINTS" id="PR00455">
    <property type="entry name" value="HTHTETR"/>
</dbReference>
<name>A0A6M2BP42_9GAMM</name>
<organism evidence="5 6">
    <name type="scientific">Solimonas terrae</name>
    <dbReference type="NCBI Taxonomy" id="1396819"/>
    <lineage>
        <taxon>Bacteria</taxon>
        <taxon>Pseudomonadati</taxon>
        <taxon>Pseudomonadota</taxon>
        <taxon>Gammaproteobacteria</taxon>
        <taxon>Nevskiales</taxon>
        <taxon>Nevskiaceae</taxon>
        <taxon>Solimonas</taxon>
    </lineage>
</organism>
<dbReference type="InterPro" id="IPR009057">
    <property type="entry name" value="Homeodomain-like_sf"/>
</dbReference>
<accession>A0A6M2BP42</accession>
<sequence length="217" mass="24750">MATKRLTSTSRQKRKLTIPSPGRKGNIKVTLEGWLNAAKVILIEEGIGAVKADRLAKRLNVTRGGFYHHFKSHHSMLELLLKDWQQTNRFVPASLDTSTIASTLKSFREMTSNLVHESGFDPQYDMAIREWARISEPVARVVHAVDEERIEAIRRLYAGFGYKPKDAIIRARVMYWHQIGYYSIGVEEALSDRESNLDTYLEVLGGEKYLAALRTTK</sequence>
<dbReference type="SUPFAM" id="SSF46689">
    <property type="entry name" value="Homeodomain-like"/>
    <property type="match status" value="1"/>
</dbReference>
<comment type="caution">
    <text evidence="5">The sequence shown here is derived from an EMBL/GenBank/DDBJ whole genome shotgun (WGS) entry which is preliminary data.</text>
</comment>
<evidence type="ECO:0000256" key="3">
    <source>
        <dbReference type="SAM" id="MobiDB-lite"/>
    </source>
</evidence>
<feature type="domain" description="HTH tetR-type" evidence="4">
    <location>
        <begin position="28"/>
        <end position="88"/>
    </location>
</feature>
<keyword evidence="1 2" id="KW-0238">DNA-binding</keyword>
<dbReference type="GO" id="GO:0003677">
    <property type="term" value="F:DNA binding"/>
    <property type="evidence" value="ECO:0007669"/>
    <property type="project" value="UniProtKB-UniRule"/>
</dbReference>
<evidence type="ECO:0000256" key="2">
    <source>
        <dbReference type="PROSITE-ProRule" id="PRU00335"/>
    </source>
</evidence>
<feature type="DNA-binding region" description="H-T-H motif" evidence="2">
    <location>
        <begin position="51"/>
        <end position="70"/>
    </location>
</feature>
<reference evidence="5 6" key="1">
    <citation type="journal article" date="2014" name="Int. J. Syst. Evol. Microbiol.">
        <title>Solimonas terrae sp. nov., isolated from soil.</title>
        <authorList>
            <person name="Kim S.J."/>
            <person name="Moon J.Y."/>
            <person name="Weon H.Y."/>
            <person name="Ahn J.H."/>
            <person name="Chen W.M."/>
            <person name="Kwon S.W."/>
        </authorList>
    </citation>
    <scope>NUCLEOTIDE SEQUENCE [LARGE SCALE GENOMIC DNA]</scope>
    <source>
        <strain evidence="5 6">KIS83-12</strain>
    </source>
</reference>
<dbReference type="PROSITE" id="PS50977">
    <property type="entry name" value="HTH_TETR_2"/>
    <property type="match status" value="1"/>
</dbReference>
<keyword evidence="6" id="KW-1185">Reference proteome</keyword>
<dbReference type="InterPro" id="IPR001647">
    <property type="entry name" value="HTH_TetR"/>
</dbReference>
<gene>
    <name evidence="5" type="ORF">G7Y85_05100</name>
</gene>
<proteinExistence type="predicted"/>
<dbReference type="Proteomes" id="UP000472676">
    <property type="component" value="Unassembled WGS sequence"/>
</dbReference>
<evidence type="ECO:0000259" key="4">
    <source>
        <dbReference type="PROSITE" id="PS50977"/>
    </source>
</evidence>
<feature type="compositionally biased region" description="Polar residues" evidence="3">
    <location>
        <begin position="1"/>
        <end position="10"/>
    </location>
</feature>
<dbReference type="EMBL" id="JAAMOW010000002">
    <property type="protein sequence ID" value="NGY04134.1"/>
    <property type="molecule type" value="Genomic_DNA"/>
</dbReference>
<dbReference type="AlphaFoldDB" id="A0A6M2BP42"/>
<evidence type="ECO:0000313" key="6">
    <source>
        <dbReference type="Proteomes" id="UP000472676"/>
    </source>
</evidence>
<dbReference type="Gene3D" id="1.10.357.10">
    <property type="entry name" value="Tetracycline Repressor, domain 2"/>
    <property type="match status" value="1"/>
</dbReference>
<dbReference type="Pfam" id="PF00440">
    <property type="entry name" value="TetR_N"/>
    <property type="match status" value="1"/>
</dbReference>
<feature type="region of interest" description="Disordered" evidence="3">
    <location>
        <begin position="1"/>
        <end position="22"/>
    </location>
</feature>